<dbReference type="Pfam" id="PF15011">
    <property type="entry name" value="CA109-like"/>
    <property type="match status" value="1"/>
</dbReference>
<protein>
    <submittedName>
        <fullName evidence="1">Uncharacterized protein</fullName>
    </submittedName>
</protein>
<organism evidence="1 2">
    <name type="scientific">Synchytrium microbalum</name>
    <dbReference type="NCBI Taxonomy" id="1806994"/>
    <lineage>
        <taxon>Eukaryota</taxon>
        <taxon>Fungi</taxon>
        <taxon>Fungi incertae sedis</taxon>
        <taxon>Chytridiomycota</taxon>
        <taxon>Chytridiomycota incertae sedis</taxon>
        <taxon>Chytridiomycetes</taxon>
        <taxon>Synchytriales</taxon>
        <taxon>Synchytriaceae</taxon>
        <taxon>Synchytrium</taxon>
    </lineage>
</organism>
<reference evidence="1 2" key="1">
    <citation type="journal article" date="2019" name="Sci. Rep.">
        <title>Comparative genomics of chytrid fungi reveal insights into the obligate biotrophic and pathogenic lifestyle of Synchytrium endobioticum.</title>
        <authorList>
            <person name="van de Vossenberg B.T.L.H."/>
            <person name="Warris S."/>
            <person name="Nguyen H.D.T."/>
            <person name="van Gent-Pelzer M.P.E."/>
            <person name="Joly D.L."/>
            <person name="van de Geest H.C."/>
            <person name="Bonants P.J.M."/>
            <person name="Smith D.S."/>
            <person name="Levesque C.A."/>
            <person name="van der Lee T.A.J."/>
        </authorList>
    </citation>
    <scope>NUCLEOTIDE SEQUENCE [LARGE SCALE GENOMIC DNA]</scope>
    <source>
        <strain evidence="1 2">JEL517</strain>
    </source>
</reference>
<dbReference type="RefSeq" id="XP_031021987.1">
    <property type="nucleotide sequence ID" value="XM_031172040.1"/>
</dbReference>
<dbReference type="GeneID" id="42007337"/>
<evidence type="ECO:0000313" key="2">
    <source>
        <dbReference type="Proteomes" id="UP000319731"/>
    </source>
</evidence>
<proteinExistence type="predicted"/>
<keyword evidence="2" id="KW-1185">Reference proteome</keyword>
<comment type="caution">
    <text evidence="1">The sequence shown here is derived from an EMBL/GenBank/DDBJ whole genome shotgun (WGS) entry which is preliminary data.</text>
</comment>
<dbReference type="AlphaFoldDB" id="A0A507BT60"/>
<gene>
    <name evidence="1" type="ORF">SmJEL517_g06114</name>
</gene>
<dbReference type="InterPro" id="IPR029159">
    <property type="entry name" value="CA109-like"/>
</dbReference>
<evidence type="ECO:0000313" key="1">
    <source>
        <dbReference type="EMBL" id="TPX30299.1"/>
    </source>
</evidence>
<dbReference type="OrthoDB" id="2142772at2759"/>
<name>A0A507BT60_9FUNG</name>
<dbReference type="EMBL" id="QEAO01000077">
    <property type="protein sequence ID" value="TPX30299.1"/>
    <property type="molecule type" value="Genomic_DNA"/>
</dbReference>
<dbReference type="Proteomes" id="UP000319731">
    <property type="component" value="Unassembled WGS sequence"/>
</dbReference>
<accession>A0A507BT60</accession>
<sequence>MDKIKTVKQLEKFIQIIDTWSTLQETSIKLLSSISNIRLQQNAATILSSSKSLSTIPILAEFPDMLPRLLSKQTSKLESMYSDLKTRIMPEFASVVKTMKTNARDVVSKTPLVAQEPLVETAVGLLRPLEVASWIDTLCIMYEREYRMKETLIVMLLSGDSELNGVDHILKRWKSEVHVDSVLVSTCRERLALAQQTLRMR</sequence>